<evidence type="ECO:0000313" key="3">
    <source>
        <dbReference type="Proteomes" id="UP000198287"/>
    </source>
</evidence>
<organism evidence="2 3">
    <name type="scientific">Folsomia candida</name>
    <name type="common">Springtail</name>
    <dbReference type="NCBI Taxonomy" id="158441"/>
    <lineage>
        <taxon>Eukaryota</taxon>
        <taxon>Metazoa</taxon>
        <taxon>Ecdysozoa</taxon>
        <taxon>Arthropoda</taxon>
        <taxon>Hexapoda</taxon>
        <taxon>Collembola</taxon>
        <taxon>Entomobryomorpha</taxon>
        <taxon>Isotomoidea</taxon>
        <taxon>Isotomidae</taxon>
        <taxon>Proisotominae</taxon>
        <taxon>Folsomia</taxon>
    </lineage>
</organism>
<keyword evidence="1" id="KW-1133">Transmembrane helix</keyword>
<keyword evidence="3" id="KW-1185">Reference proteome</keyword>
<accession>A0A226DLM2</accession>
<evidence type="ECO:0000313" key="2">
    <source>
        <dbReference type="EMBL" id="OXA46445.1"/>
    </source>
</evidence>
<keyword evidence="1" id="KW-0472">Membrane</keyword>
<feature type="transmembrane region" description="Helical" evidence="1">
    <location>
        <begin position="51"/>
        <end position="76"/>
    </location>
</feature>
<proteinExistence type="predicted"/>
<name>A0A226DLM2_FOLCA</name>
<feature type="transmembrane region" description="Helical" evidence="1">
    <location>
        <begin position="83"/>
        <end position="104"/>
    </location>
</feature>
<reference evidence="2 3" key="1">
    <citation type="submission" date="2015-12" db="EMBL/GenBank/DDBJ databases">
        <title>The genome of Folsomia candida.</title>
        <authorList>
            <person name="Faddeeva A."/>
            <person name="Derks M.F."/>
            <person name="Anvar Y."/>
            <person name="Smit S."/>
            <person name="Van Straalen N."/>
            <person name="Roelofs D."/>
        </authorList>
    </citation>
    <scope>NUCLEOTIDE SEQUENCE [LARGE SCALE GENOMIC DNA]</scope>
    <source>
        <strain evidence="2 3">VU population</strain>
        <tissue evidence="2">Whole body</tissue>
    </source>
</reference>
<comment type="caution">
    <text evidence="2">The sequence shown here is derived from an EMBL/GenBank/DDBJ whole genome shotgun (WGS) entry which is preliminary data.</text>
</comment>
<dbReference type="EMBL" id="LNIX01000015">
    <property type="protein sequence ID" value="OXA46445.1"/>
    <property type="molecule type" value="Genomic_DNA"/>
</dbReference>
<protein>
    <submittedName>
        <fullName evidence="2">Uncharacterized protein</fullName>
    </submittedName>
</protein>
<dbReference type="Proteomes" id="UP000198287">
    <property type="component" value="Unassembled WGS sequence"/>
</dbReference>
<sequence length="275" mass="29645">MCTWRASTLILALTTVGYHSYQLAYVVLMTVALFSYGIAGENRVLSLDHALVISGAITVMGLLAGFVLGLSTLYGISSTTRKTFFLIWNLNGLIGVVLVVVHVAFFQQSLTSIVISSLEMLIIIIATTTTMSTKLFAVIVTLALATGVISAPDYGETCSSLIQCQRYSEHHDQSVICMLRPNASDPTGYCSTFAVATGKCACARNCGAFHDHHEDGEFLRDEGRCVGFVGSFCYNGYPENDCVPNAYCPGTSRRCVCTLGFETGPDGRHCVAIKK</sequence>
<dbReference type="AlphaFoldDB" id="A0A226DLM2"/>
<evidence type="ECO:0000256" key="1">
    <source>
        <dbReference type="SAM" id="Phobius"/>
    </source>
</evidence>
<gene>
    <name evidence="2" type="ORF">Fcan01_18811</name>
</gene>
<feature type="transmembrane region" description="Helical" evidence="1">
    <location>
        <begin position="21"/>
        <end position="39"/>
    </location>
</feature>
<keyword evidence="1" id="KW-0812">Transmembrane</keyword>